<evidence type="ECO:0000313" key="3">
    <source>
        <dbReference type="Proteomes" id="UP000234420"/>
    </source>
</evidence>
<keyword evidence="1" id="KW-0472">Membrane</keyword>
<sequence>MKKHNGFSLIELVVVIIILGILAATALPRFMNITDAAKKSAIEAMAGGFATAVISARAQWEAYGRPVDHSNNNIVNYDGTEFKLTNVDQQKNIRMGYPFALNSSKTVNVLDITANDCVDLLEELMQNPPLAIISKNTVADGKAEFYVTVENVKIKDINGINPQGIITEAKQCRYYQLASASKNSAGDVNPLAGHSFTYKPTLGRVEVDLQQKQREK</sequence>
<keyword evidence="3" id="KW-1185">Reference proteome</keyword>
<dbReference type="RefSeq" id="WP_101768483.1">
    <property type="nucleotide sequence ID" value="NZ_BPPU01000001.1"/>
</dbReference>
<feature type="transmembrane region" description="Helical" evidence="1">
    <location>
        <begin position="12"/>
        <end position="31"/>
    </location>
</feature>
<comment type="caution">
    <text evidence="2">The sequence shown here is derived from an EMBL/GenBank/DDBJ whole genome shotgun (WGS) entry which is preliminary data.</text>
</comment>
<dbReference type="Proteomes" id="UP000234420">
    <property type="component" value="Unassembled WGS sequence"/>
</dbReference>
<dbReference type="Gene3D" id="3.30.700.10">
    <property type="entry name" value="Glycoprotein, Type 4 Pilin"/>
    <property type="match status" value="1"/>
</dbReference>
<evidence type="ECO:0000313" key="2">
    <source>
        <dbReference type="EMBL" id="PLC58195.1"/>
    </source>
</evidence>
<evidence type="ECO:0000256" key="1">
    <source>
        <dbReference type="SAM" id="Phobius"/>
    </source>
</evidence>
<name>A0A2N4UT76_9GAMM</name>
<protein>
    <submittedName>
        <fullName evidence="2">MSHA biogenesis protein MshB</fullName>
    </submittedName>
</protein>
<dbReference type="NCBIfam" id="TIGR02532">
    <property type="entry name" value="IV_pilin_GFxxxE"/>
    <property type="match status" value="1"/>
</dbReference>
<proteinExistence type="predicted"/>
<dbReference type="PANTHER" id="PTHR30093:SF46">
    <property type="entry name" value="MSHA MINOR PILIN PROTEIN MSHB"/>
    <property type="match status" value="1"/>
</dbReference>
<organism evidence="2 3">
    <name type="scientific">Photobacterium carnosum</name>
    <dbReference type="NCBI Taxonomy" id="2023717"/>
    <lineage>
        <taxon>Bacteria</taxon>
        <taxon>Pseudomonadati</taxon>
        <taxon>Pseudomonadota</taxon>
        <taxon>Gammaproteobacteria</taxon>
        <taxon>Vibrionales</taxon>
        <taxon>Vibrionaceae</taxon>
        <taxon>Photobacterium</taxon>
    </lineage>
</organism>
<dbReference type="InterPro" id="IPR012902">
    <property type="entry name" value="N_methyl_site"/>
</dbReference>
<gene>
    <name evidence="2" type="ORF">CIK00_08585</name>
</gene>
<dbReference type="PANTHER" id="PTHR30093">
    <property type="entry name" value="GENERAL SECRETION PATHWAY PROTEIN G"/>
    <property type="match status" value="1"/>
</dbReference>
<reference evidence="2 3" key="1">
    <citation type="journal article" date="2018" name="Syst. Appl. Microbiol.">
        <title>Photobacterium carnosum sp. nov., isolated from spoiled modified atmosphere packaged poultry meat.</title>
        <authorList>
            <person name="Hilgarth M."/>
            <person name="Fuertes S."/>
            <person name="Ehrmann M."/>
            <person name="Vogel R.F."/>
        </authorList>
    </citation>
    <scope>NUCLEOTIDE SEQUENCE [LARGE SCALE GENOMIC DNA]</scope>
    <source>
        <strain evidence="2 3">TMW 2.2021</strain>
    </source>
</reference>
<keyword evidence="1" id="KW-0812">Transmembrane</keyword>
<dbReference type="EMBL" id="NPIB01000008">
    <property type="protein sequence ID" value="PLC58195.1"/>
    <property type="molecule type" value="Genomic_DNA"/>
</dbReference>
<keyword evidence="1" id="KW-1133">Transmembrane helix</keyword>
<dbReference type="SUPFAM" id="SSF54523">
    <property type="entry name" value="Pili subunits"/>
    <property type="match status" value="1"/>
</dbReference>
<accession>A0A2N4UT76</accession>
<dbReference type="Pfam" id="PF07963">
    <property type="entry name" value="N_methyl"/>
    <property type="match status" value="1"/>
</dbReference>
<dbReference type="InterPro" id="IPR045584">
    <property type="entry name" value="Pilin-like"/>
</dbReference>
<dbReference type="AlphaFoldDB" id="A0A2N4UT76"/>